<evidence type="ECO:0000256" key="1">
    <source>
        <dbReference type="PROSITE-ProRule" id="PRU00176"/>
    </source>
</evidence>
<dbReference type="GO" id="GO:0003964">
    <property type="term" value="F:RNA-directed DNA polymerase activity"/>
    <property type="evidence" value="ECO:0007669"/>
    <property type="project" value="UniProtKB-KW"/>
</dbReference>
<evidence type="ECO:0000256" key="2">
    <source>
        <dbReference type="SAM" id="MobiDB-lite"/>
    </source>
</evidence>
<gene>
    <name evidence="4" type="ORF">Tci_032040</name>
</gene>
<comment type="caution">
    <text evidence="4">The sequence shown here is derived from an EMBL/GenBank/DDBJ whole genome shotgun (WGS) entry which is preliminary data.</text>
</comment>
<dbReference type="PANTHER" id="PTHR33116">
    <property type="entry name" value="REVERSE TRANSCRIPTASE ZINC-BINDING DOMAIN-CONTAINING PROTEIN-RELATED-RELATED"/>
    <property type="match status" value="1"/>
</dbReference>
<keyword evidence="4" id="KW-0548">Nucleotidyltransferase</keyword>
<dbReference type="Gene3D" id="3.60.10.10">
    <property type="entry name" value="Endonuclease/exonuclease/phosphatase"/>
    <property type="match status" value="1"/>
</dbReference>
<keyword evidence="1" id="KW-0694">RNA-binding</keyword>
<keyword evidence="4" id="KW-0695">RNA-directed DNA polymerase</keyword>
<dbReference type="InterPro" id="IPR012677">
    <property type="entry name" value="Nucleotide-bd_a/b_plait_sf"/>
</dbReference>
<organism evidence="4">
    <name type="scientific">Tanacetum cinerariifolium</name>
    <name type="common">Dalmatian daisy</name>
    <name type="synonym">Chrysanthemum cinerariifolium</name>
    <dbReference type="NCBI Taxonomy" id="118510"/>
    <lineage>
        <taxon>Eukaryota</taxon>
        <taxon>Viridiplantae</taxon>
        <taxon>Streptophyta</taxon>
        <taxon>Embryophyta</taxon>
        <taxon>Tracheophyta</taxon>
        <taxon>Spermatophyta</taxon>
        <taxon>Magnoliopsida</taxon>
        <taxon>eudicotyledons</taxon>
        <taxon>Gunneridae</taxon>
        <taxon>Pentapetalae</taxon>
        <taxon>asterids</taxon>
        <taxon>campanulids</taxon>
        <taxon>Asterales</taxon>
        <taxon>Asteraceae</taxon>
        <taxon>Asteroideae</taxon>
        <taxon>Anthemideae</taxon>
        <taxon>Anthemidinae</taxon>
        <taxon>Tanacetum</taxon>
    </lineage>
</organism>
<sequence>MCPRAHVKVGTSGCVSQPDWSAVICVIETSLPTSGVSPPFCDPDPDSLVARSTARLRSTLALPSITTSGDLENFIFHNNQVFRSKEDDVARISTSIYITNFPESFSAKDLFHSCKVYGHVVDSFIPWKRSKEGKRFGFVQFINVFNIERLEVVDAPAIVLDETCFNTKEISTSLIARMKEFAAISNLKKVLRDEGFDELKIKYLGELWVLLEFPSNNVKDAFRTNVGVSSWFSVLRQASYEFLAEVKITWIDVEGIPFKFWSSNTFDKIASKWGKLMDIDDHDETCFYSKRLCLFTKVYMNIFESFKLVFRGKTYWIRAKEVSGWILEFEEESDDDEISVDGNDIKEHNDGEELDVEEVPETVFEEFAGIKEGHSKDPFGLNLLLNKEKSDGHEKSKESDHSLKFPSGFTLIEVKKEVESREEQNKETDGDGMGDMLNGKLNDQEGNSATHATLNVNSEATSSGRFKNSKVPRNGGSILDLLEEVVKVGKIIGYKMDRCEDNITEIIESQGAAEGQVVGVQKGKWLGSRSNLLIVVVYAPHDARDKRILWDYLTHVSNQWDGEVVMMGDFNEVRNKSERFGSVFYSHGADIFNSFINEAGLEEVPLGGSRYTWCHRSATKMSKPILLRESACDNGPIPFRFFHYWMDVEGFDKLVVESWMVAPIVGKNSIQIFMSKLKFLKTKIKDWVVEYKRNMSGLVSNLKQNLVDLDAKIDKGKGDDVIVSNRLEIINQIQGENKIKALETTQKAKIRWYVEGDENNKFFHGMLNKKCSQLNIRGIMINGKWTDEPVEVKREFFQHFSEPITNRASIDMNFPNTLSLEQKEDLERNISIEEAVQYFFNHGDIPKGCNSNFIMLIPKIPDANCVLGNIVNEVQSAFITDRQILDGPFIINEVMQWCKHKKKQALIFKVIFEKAYDSVRCDYLDEVLDKFGFEGLRINMGKSKIMGIHVDNANVASAAYKLGCLIMKTPFVYLGTKVGGNMSRVVAWKEVLEKVMSRLSKWKLKTFSIGGRFTLLKSILGSTPIFHMSIFKVPLSVVQKLEAIRSYFFHGHDRSSNKASWVKWSKVLTVKDKGGLGVPSLYALNSESLWSRVIKAIHGNKGRFECRRGIRTRSCWTAIILEVKKLQSKGINFFEFMQHKMGNEESTKF</sequence>
<feature type="compositionally biased region" description="Basic and acidic residues" evidence="2">
    <location>
        <begin position="416"/>
        <end position="429"/>
    </location>
</feature>
<dbReference type="PANTHER" id="PTHR33116:SF79">
    <property type="entry name" value="REVERSE TRANSCRIPTASE DOMAIN, ZINC FINGER, CCHC-TYPE-RELATED"/>
    <property type="match status" value="1"/>
</dbReference>
<evidence type="ECO:0000313" key="4">
    <source>
        <dbReference type="EMBL" id="GEU60062.1"/>
    </source>
</evidence>
<dbReference type="Gene3D" id="3.30.70.330">
    <property type="match status" value="1"/>
</dbReference>
<evidence type="ECO:0000259" key="3">
    <source>
        <dbReference type="PROSITE" id="PS50102"/>
    </source>
</evidence>
<reference evidence="4" key="1">
    <citation type="journal article" date="2019" name="Sci. Rep.">
        <title>Draft genome of Tanacetum cinerariifolium, the natural source of mosquito coil.</title>
        <authorList>
            <person name="Yamashiro T."/>
            <person name="Shiraishi A."/>
            <person name="Satake H."/>
            <person name="Nakayama K."/>
        </authorList>
    </citation>
    <scope>NUCLEOTIDE SEQUENCE</scope>
</reference>
<protein>
    <submittedName>
        <fullName evidence="4">RNA-directed DNA polymerase, eukaryota</fullName>
    </submittedName>
</protein>
<dbReference type="EMBL" id="BKCJ010004275">
    <property type="protein sequence ID" value="GEU60062.1"/>
    <property type="molecule type" value="Genomic_DNA"/>
</dbReference>
<dbReference type="SUPFAM" id="SSF54928">
    <property type="entry name" value="RNA-binding domain, RBD"/>
    <property type="match status" value="1"/>
</dbReference>
<keyword evidence="4" id="KW-0808">Transferase</keyword>
<name>A0A6L2LHI6_TANCI</name>
<accession>A0A6L2LHI6</accession>
<feature type="domain" description="RRM" evidence="3">
    <location>
        <begin position="94"/>
        <end position="177"/>
    </location>
</feature>
<dbReference type="AlphaFoldDB" id="A0A6L2LHI6"/>
<dbReference type="SUPFAM" id="SSF56219">
    <property type="entry name" value="DNase I-like"/>
    <property type="match status" value="1"/>
</dbReference>
<dbReference type="PROSITE" id="PS50102">
    <property type="entry name" value="RRM"/>
    <property type="match status" value="1"/>
</dbReference>
<dbReference type="InterPro" id="IPR036691">
    <property type="entry name" value="Endo/exonu/phosph_ase_sf"/>
</dbReference>
<proteinExistence type="predicted"/>
<dbReference type="GO" id="GO:0003723">
    <property type="term" value="F:RNA binding"/>
    <property type="evidence" value="ECO:0007669"/>
    <property type="project" value="UniProtKB-UniRule"/>
</dbReference>
<dbReference type="CDD" id="cd00590">
    <property type="entry name" value="RRM_SF"/>
    <property type="match status" value="1"/>
</dbReference>
<dbReference type="Pfam" id="PF00076">
    <property type="entry name" value="RRM_1"/>
    <property type="match status" value="1"/>
</dbReference>
<feature type="region of interest" description="Disordered" evidence="2">
    <location>
        <begin position="416"/>
        <end position="447"/>
    </location>
</feature>
<dbReference type="InterPro" id="IPR035979">
    <property type="entry name" value="RBD_domain_sf"/>
</dbReference>
<dbReference type="InterPro" id="IPR000504">
    <property type="entry name" value="RRM_dom"/>
</dbReference>